<keyword evidence="5 6" id="KW-0472">Membrane</keyword>
<evidence type="ECO:0000256" key="4">
    <source>
        <dbReference type="ARBA" id="ARBA00022989"/>
    </source>
</evidence>
<dbReference type="PANTHER" id="PTHR34857">
    <property type="entry name" value="SLL0384 PROTEIN"/>
    <property type="match status" value="1"/>
</dbReference>
<organism evidence="7 8">
    <name type="scientific">Solidesulfovibrio fructosivorans JJ]</name>
    <dbReference type="NCBI Taxonomy" id="596151"/>
    <lineage>
        <taxon>Bacteria</taxon>
        <taxon>Pseudomonadati</taxon>
        <taxon>Thermodesulfobacteriota</taxon>
        <taxon>Desulfovibrionia</taxon>
        <taxon>Desulfovibrionales</taxon>
        <taxon>Desulfovibrionaceae</taxon>
        <taxon>Solidesulfovibrio</taxon>
    </lineage>
</organism>
<dbReference type="AlphaFoldDB" id="E1JWK7"/>
<proteinExistence type="predicted"/>
<dbReference type="OrthoDB" id="4533at2"/>
<dbReference type="CDD" id="cd16914">
    <property type="entry name" value="EcfT"/>
    <property type="match status" value="1"/>
</dbReference>
<dbReference type="Proteomes" id="UP000006250">
    <property type="component" value="Unassembled WGS sequence"/>
</dbReference>
<dbReference type="PANTHER" id="PTHR34857:SF2">
    <property type="entry name" value="SLL0384 PROTEIN"/>
    <property type="match status" value="1"/>
</dbReference>
<evidence type="ECO:0000256" key="6">
    <source>
        <dbReference type="SAM" id="Phobius"/>
    </source>
</evidence>
<evidence type="ECO:0000256" key="1">
    <source>
        <dbReference type="ARBA" id="ARBA00004651"/>
    </source>
</evidence>
<evidence type="ECO:0000313" key="8">
    <source>
        <dbReference type="Proteomes" id="UP000006250"/>
    </source>
</evidence>
<keyword evidence="4 6" id="KW-1133">Transmembrane helix</keyword>
<dbReference type="RefSeq" id="WP_005993475.1">
    <property type="nucleotide sequence ID" value="NZ_AECZ01000011.1"/>
</dbReference>
<keyword evidence="3 6" id="KW-0812">Transmembrane</keyword>
<dbReference type="EMBL" id="AECZ01000011">
    <property type="protein sequence ID" value="EFL51304.1"/>
    <property type="molecule type" value="Genomic_DNA"/>
</dbReference>
<dbReference type="InterPro" id="IPR003339">
    <property type="entry name" value="ABC/ECF_trnsptr_transmembrane"/>
</dbReference>
<feature type="transmembrane region" description="Helical" evidence="6">
    <location>
        <begin position="230"/>
        <end position="250"/>
    </location>
</feature>
<feature type="transmembrane region" description="Helical" evidence="6">
    <location>
        <begin position="63"/>
        <end position="82"/>
    </location>
</feature>
<evidence type="ECO:0000256" key="3">
    <source>
        <dbReference type="ARBA" id="ARBA00022692"/>
    </source>
</evidence>
<feature type="transmembrane region" description="Helical" evidence="6">
    <location>
        <begin position="20"/>
        <end position="51"/>
    </location>
</feature>
<keyword evidence="2" id="KW-1003">Cell membrane</keyword>
<dbReference type="InterPro" id="IPR012809">
    <property type="entry name" value="ECF_CbiQ"/>
</dbReference>
<keyword evidence="8" id="KW-1185">Reference proteome</keyword>
<gene>
    <name evidence="7" type="ORF">DesfrDRAFT_2006</name>
</gene>
<feature type="transmembrane region" description="Helical" evidence="6">
    <location>
        <begin position="102"/>
        <end position="124"/>
    </location>
</feature>
<evidence type="ECO:0000256" key="2">
    <source>
        <dbReference type="ARBA" id="ARBA00022475"/>
    </source>
</evidence>
<dbReference type="Pfam" id="PF02361">
    <property type="entry name" value="CbiQ"/>
    <property type="match status" value="1"/>
</dbReference>
<dbReference type="GO" id="GO:0043190">
    <property type="term" value="C:ATP-binding cassette (ABC) transporter complex"/>
    <property type="evidence" value="ECO:0007669"/>
    <property type="project" value="InterPro"/>
</dbReference>
<protein>
    <submittedName>
        <fullName evidence="7">Cobalt ABC transporter, inner membrane subunit CbiQ</fullName>
    </submittedName>
</protein>
<dbReference type="InterPro" id="IPR051611">
    <property type="entry name" value="ECF_transporter_component"/>
</dbReference>
<comment type="caution">
    <text evidence="7">The sequence shown here is derived from an EMBL/GenBank/DDBJ whole genome shotgun (WGS) entry which is preliminary data.</text>
</comment>
<dbReference type="GO" id="GO:0006824">
    <property type="term" value="P:cobalt ion transport"/>
    <property type="evidence" value="ECO:0007669"/>
    <property type="project" value="InterPro"/>
</dbReference>
<evidence type="ECO:0000313" key="7">
    <source>
        <dbReference type="EMBL" id="EFL51304.1"/>
    </source>
</evidence>
<evidence type="ECO:0000256" key="5">
    <source>
        <dbReference type="ARBA" id="ARBA00023136"/>
    </source>
</evidence>
<reference evidence="7 8" key="1">
    <citation type="submission" date="2010-08" db="EMBL/GenBank/DDBJ databases">
        <title>The draft genome of Desulfovibrio fructosovorans JJ.</title>
        <authorList>
            <consortium name="US DOE Joint Genome Institute (JGI-PGF)"/>
            <person name="Lucas S."/>
            <person name="Copeland A."/>
            <person name="Lapidus A."/>
            <person name="Cheng J.-F."/>
            <person name="Bruce D."/>
            <person name="Goodwin L."/>
            <person name="Pitluck S."/>
            <person name="Land M.L."/>
            <person name="Hauser L."/>
            <person name="Chang Y.-J."/>
            <person name="Jeffries C."/>
            <person name="Wall J.D."/>
            <person name="Stahl D.A."/>
            <person name="Arkin A.P."/>
            <person name="Dehal P."/>
            <person name="Stolyar S.M."/>
            <person name="Hazen T.C."/>
            <person name="Woyke T.J."/>
        </authorList>
    </citation>
    <scope>NUCLEOTIDE SEQUENCE [LARGE SCALE GENOMIC DNA]</scope>
    <source>
        <strain evidence="7 8">JJ</strain>
    </source>
</reference>
<dbReference type="NCBIfam" id="TIGR02454">
    <property type="entry name" value="ECF_T_CbiQ"/>
    <property type="match status" value="1"/>
</dbReference>
<name>E1JWK7_SOLFR</name>
<dbReference type="STRING" id="596151.DesfrDRAFT_2006"/>
<accession>E1JWK7</accession>
<dbReference type="eggNOG" id="COG0619">
    <property type="taxonomic scope" value="Bacteria"/>
</dbReference>
<comment type="subcellular location">
    <subcellularLocation>
        <location evidence="1">Cell membrane</location>
        <topology evidence="1">Multi-pass membrane protein</topology>
    </subcellularLocation>
</comment>
<sequence precursor="true">MIDEPLARGSSPIHSLDPRFKLVACLALSVVAALAATPAAAGLVLVCGFCLTIAARPSWRVVWGRFVAVNVFVLFLWLVLPFTAPGEAAWRSFGLTATREGVALASVITVKTNAIFFCIVALVATIPAPALGRAMTALRVPAKFSFLFLFTYRYLHVIAEEYARLVTSAKLRGFVPATDARTYRTYAALVAMVLVRSFDRSQRVYQAMLLRGFHGTFPSLDRFAARRGDVVFLSLCLVVSAAAGALDFVLRRGHVF</sequence>